<dbReference type="PANTHER" id="PTHR33823">
    <property type="entry name" value="RNA POLYMERASE-BINDING TRANSCRIPTION FACTOR DKSA-RELATED"/>
    <property type="match status" value="1"/>
</dbReference>
<evidence type="ECO:0000256" key="4">
    <source>
        <dbReference type="PROSITE-ProRule" id="PRU00510"/>
    </source>
</evidence>
<evidence type="ECO:0000259" key="5">
    <source>
        <dbReference type="Pfam" id="PF01258"/>
    </source>
</evidence>
<evidence type="ECO:0000256" key="2">
    <source>
        <dbReference type="ARBA" id="ARBA00022771"/>
    </source>
</evidence>
<evidence type="ECO:0000256" key="1">
    <source>
        <dbReference type="ARBA" id="ARBA00022723"/>
    </source>
</evidence>
<dbReference type="Pfam" id="PF01258">
    <property type="entry name" value="zf-dskA_traR"/>
    <property type="match status" value="1"/>
</dbReference>
<dbReference type="EMBL" id="CP015515">
    <property type="protein sequence ID" value="AND15570.1"/>
    <property type="molecule type" value="Genomic_DNA"/>
</dbReference>
<dbReference type="STRING" id="33888.A6122_0410"/>
<dbReference type="RefSeq" id="WP_167542332.1">
    <property type="nucleotide sequence ID" value="NZ_CP015515.1"/>
</dbReference>
<dbReference type="KEGG" id="rtn:A6122_0410"/>
<keyword evidence="1" id="KW-0479">Metal-binding</keyword>
<accession>A0A160KPY9</accession>
<gene>
    <name evidence="6" type="ORF">A6122_0410</name>
</gene>
<dbReference type="Proteomes" id="UP000077071">
    <property type="component" value="Chromosome"/>
</dbReference>
<keyword evidence="3" id="KW-0862">Zinc</keyword>
<dbReference type="PROSITE" id="PS51128">
    <property type="entry name" value="ZF_DKSA_2"/>
    <property type="match status" value="1"/>
</dbReference>
<dbReference type="Gene3D" id="1.20.120.910">
    <property type="entry name" value="DksA, coiled-coil domain"/>
    <property type="match status" value="1"/>
</dbReference>
<evidence type="ECO:0000313" key="6">
    <source>
        <dbReference type="EMBL" id="AND15570.1"/>
    </source>
</evidence>
<dbReference type="GO" id="GO:0008270">
    <property type="term" value="F:zinc ion binding"/>
    <property type="evidence" value="ECO:0007669"/>
    <property type="project" value="UniProtKB-KW"/>
</dbReference>
<sequence>MAMDPDEALLLDALLSERQAGMRLDMARLEASLVELLRDRADGTADDEHDPEGTPLSAEWSRMAGVRDALVRTSRELDGARARLGRGEYGDCASCGRPVGAARLTARPTAELCIACARQAESRAR</sequence>
<dbReference type="PANTHER" id="PTHR33823:SF2">
    <property type="entry name" value="RNA POLYMERASE-BINDING TRANSCRIPTION FACTOR DKSA"/>
    <property type="match status" value="1"/>
</dbReference>
<keyword evidence="7" id="KW-1185">Reference proteome</keyword>
<feature type="domain" description="Zinc finger DksA/TraR C4-type" evidence="5">
    <location>
        <begin position="87"/>
        <end position="121"/>
    </location>
</feature>
<proteinExistence type="predicted"/>
<name>A0A160KPY9_9MICO</name>
<dbReference type="InterPro" id="IPR000962">
    <property type="entry name" value="Znf_DskA_TraR"/>
</dbReference>
<organism evidence="6 7">
    <name type="scientific">Rathayibacter tritici</name>
    <dbReference type="NCBI Taxonomy" id="33888"/>
    <lineage>
        <taxon>Bacteria</taxon>
        <taxon>Bacillati</taxon>
        <taxon>Actinomycetota</taxon>
        <taxon>Actinomycetes</taxon>
        <taxon>Micrococcales</taxon>
        <taxon>Microbacteriaceae</taxon>
        <taxon>Rathayibacter</taxon>
    </lineage>
</organism>
<dbReference type="AlphaFoldDB" id="A0A160KPY9"/>
<dbReference type="PATRIC" id="fig|33888.3.peg.464"/>
<reference evidence="6 7" key="1">
    <citation type="submission" date="2016-05" db="EMBL/GenBank/DDBJ databases">
        <title>Complete genome sequence of Rathayibacter tritici NCPPB 1953.</title>
        <authorList>
            <person name="Park J."/>
            <person name="Lee H.-H."/>
            <person name="Lee S.-W."/>
            <person name="Seo Y.-S."/>
        </authorList>
    </citation>
    <scope>NUCLEOTIDE SEQUENCE [LARGE SCALE GENOMIC DNA]</scope>
    <source>
        <strain evidence="6 7">NCPPB 1953</strain>
    </source>
</reference>
<evidence type="ECO:0000313" key="7">
    <source>
        <dbReference type="Proteomes" id="UP000077071"/>
    </source>
</evidence>
<evidence type="ECO:0000256" key="3">
    <source>
        <dbReference type="ARBA" id="ARBA00022833"/>
    </source>
</evidence>
<keyword evidence="2" id="KW-0863">Zinc-finger</keyword>
<protein>
    <recommendedName>
        <fullName evidence="5">Zinc finger DksA/TraR C4-type domain-containing protein</fullName>
    </recommendedName>
</protein>
<dbReference type="SUPFAM" id="SSF57716">
    <property type="entry name" value="Glucocorticoid receptor-like (DNA-binding domain)"/>
    <property type="match status" value="1"/>
</dbReference>
<feature type="zinc finger region" description="dksA C4-type" evidence="4">
    <location>
        <begin position="92"/>
        <end position="116"/>
    </location>
</feature>